<dbReference type="InterPro" id="IPR029058">
    <property type="entry name" value="AB_hydrolase_fold"/>
</dbReference>
<evidence type="ECO:0008006" key="3">
    <source>
        <dbReference type="Google" id="ProtNLM"/>
    </source>
</evidence>
<proteinExistence type="predicted"/>
<dbReference type="AlphaFoldDB" id="A0A6V8KNI0"/>
<dbReference type="Proteomes" id="UP000482800">
    <property type="component" value="Unassembled WGS sequence"/>
</dbReference>
<gene>
    <name evidence="1" type="ORF">Phou_064250</name>
</gene>
<dbReference type="EMBL" id="BLPF01000002">
    <property type="protein sequence ID" value="GFJ82245.1"/>
    <property type="molecule type" value="Genomic_DNA"/>
</dbReference>
<reference evidence="1 2" key="2">
    <citation type="submission" date="2020-03" db="EMBL/GenBank/DDBJ databases">
        <authorList>
            <person name="Ichikawa N."/>
            <person name="Kimura A."/>
            <person name="Kitahashi Y."/>
            <person name="Uohara A."/>
        </authorList>
    </citation>
    <scope>NUCLEOTIDE SEQUENCE [LARGE SCALE GENOMIC DNA]</scope>
    <source>
        <strain evidence="1 2">NBRC 108639</strain>
    </source>
</reference>
<keyword evidence="2" id="KW-1185">Reference proteome</keyword>
<dbReference type="RefSeq" id="WP_218579279.1">
    <property type="nucleotide sequence ID" value="NZ_BAABGO010000016.1"/>
</dbReference>
<dbReference type="SUPFAM" id="SSF53474">
    <property type="entry name" value="alpha/beta-Hydrolases"/>
    <property type="match status" value="1"/>
</dbReference>
<accession>A0A6V8KNI0</accession>
<sequence>MSVETAIVAVHGIGNQQGGMLPDEAATVLAERWSGKLAAGYRDAGLTGAPPRIVAAYYAHLVDDMAQGSTSDVDRLTPAEKEWAWAWLRELGVPEPVAQGPLTRPLRQGLDWLARRRGTGAEVLGRIMVALLREVYVYMTRPAVRERCQAVVVEALRTSGARVVAAHSLGSVVAYEALCANPDLDVDLLVTLGSPLGLPGAVFDGLMPEPSGGRAHRPAGVRRWVNLADPGDLVAVPARLGDKFPVDQHAEAYIGAGDFHTFGGYLASGLTAAALAPYTDPLPPPVASGA</sequence>
<reference evidence="1 2" key="1">
    <citation type="submission" date="2020-03" db="EMBL/GenBank/DDBJ databases">
        <title>Whole genome shotgun sequence of Phytohabitans houttuyneae NBRC 108639.</title>
        <authorList>
            <person name="Komaki H."/>
            <person name="Tamura T."/>
        </authorList>
    </citation>
    <scope>NUCLEOTIDE SEQUENCE [LARGE SCALE GENOMIC DNA]</scope>
    <source>
        <strain evidence="1 2">NBRC 108639</strain>
    </source>
</reference>
<name>A0A6V8KNI0_9ACTN</name>
<evidence type="ECO:0000313" key="2">
    <source>
        <dbReference type="Proteomes" id="UP000482800"/>
    </source>
</evidence>
<protein>
    <recommendedName>
        <fullName evidence="3">Serine peptidase</fullName>
    </recommendedName>
</protein>
<organism evidence="1 2">
    <name type="scientific">Phytohabitans houttuyneae</name>
    <dbReference type="NCBI Taxonomy" id="1076126"/>
    <lineage>
        <taxon>Bacteria</taxon>
        <taxon>Bacillati</taxon>
        <taxon>Actinomycetota</taxon>
        <taxon>Actinomycetes</taxon>
        <taxon>Micromonosporales</taxon>
        <taxon>Micromonosporaceae</taxon>
    </lineage>
</organism>
<evidence type="ECO:0000313" key="1">
    <source>
        <dbReference type="EMBL" id="GFJ82245.1"/>
    </source>
</evidence>
<comment type="caution">
    <text evidence="1">The sequence shown here is derived from an EMBL/GenBank/DDBJ whole genome shotgun (WGS) entry which is preliminary data.</text>
</comment>